<protein>
    <submittedName>
        <fullName evidence="1">Uncharacterized protein</fullName>
    </submittedName>
</protein>
<sequence>MSHLTDNEIAMALRQRSLLFWMAASQQHLTTKVVIPSSKPVQGTFIATDAQERRIRINALQTPLGTYNQVVLRGSDVDALEFSL</sequence>
<proteinExistence type="predicted"/>
<evidence type="ECO:0000313" key="2">
    <source>
        <dbReference type="Proteomes" id="UP000717515"/>
    </source>
</evidence>
<dbReference type="EMBL" id="JAIFTL010000347">
    <property type="protein sequence ID" value="KAG9319967.1"/>
    <property type="molecule type" value="Genomic_DNA"/>
</dbReference>
<name>A0A9P7ZWZ9_MORAP</name>
<dbReference type="AlphaFoldDB" id="A0A9P7ZWZ9"/>
<organism evidence="1 2">
    <name type="scientific">Mortierella alpina</name>
    <name type="common">Oleaginous fungus</name>
    <name type="synonym">Mortierella renispora</name>
    <dbReference type="NCBI Taxonomy" id="64518"/>
    <lineage>
        <taxon>Eukaryota</taxon>
        <taxon>Fungi</taxon>
        <taxon>Fungi incertae sedis</taxon>
        <taxon>Mucoromycota</taxon>
        <taxon>Mortierellomycotina</taxon>
        <taxon>Mortierellomycetes</taxon>
        <taxon>Mortierellales</taxon>
        <taxon>Mortierellaceae</taxon>
        <taxon>Mortierella</taxon>
    </lineage>
</organism>
<dbReference type="Proteomes" id="UP000717515">
    <property type="component" value="Unassembled WGS sequence"/>
</dbReference>
<dbReference type="PANTHER" id="PTHR14679">
    <property type="entry name" value="GEM-ASSOCIATED PROTEIN 7"/>
    <property type="match status" value="1"/>
</dbReference>
<dbReference type="GO" id="GO:0034719">
    <property type="term" value="C:SMN-Sm protein complex"/>
    <property type="evidence" value="ECO:0007669"/>
    <property type="project" value="InterPro"/>
</dbReference>
<reference evidence="1" key="1">
    <citation type="submission" date="2021-07" db="EMBL/GenBank/DDBJ databases">
        <title>Draft genome of Mortierella alpina, strain LL118, isolated from an aspen leaf litter sample.</title>
        <authorList>
            <person name="Yang S."/>
            <person name="Vinatzer B.A."/>
        </authorList>
    </citation>
    <scope>NUCLEOTIDE SEQUENCE</scope>
    <source>
        <strain evidence="1">LL118</strain>
    </source>
</reference>
<dbReference type="PANTHER" id="PTHR14679:SF1">
    <property type="entry name" value="GEM-ASSOCIATED PROTEIN 7"/>
    <property type="match status" value="1"/>
</dbReference>
<dbReference type="InterPro" id="IPR020338">
    <property type="entry name" value="SMN_gemin7"/>
</dbReference>
<dbReference type="GO" id="GO:0000387">
    <property type="term" value="P:spliceosomal snRNP assembly"/>
    <property type="evidence" value="ECO:0007669"/>
    <property type="project" value="TreeGrafter"/>
</dbReference>
<comment type="caution">
    <text evidence="1">The sequence shown here is derived from an EMBL/GenBank/DDBJ whole genome shotgun (WGS) entry which is preliminary data.</text>
</comment>
<accession>A0A9P7ZWZ9</accession>
<evidence type="ECO:0000313" key="1">
    <source>
        <dbReference type="EMBL" id="KAG9319967.1"/>
    </source>
</evidence>
<dbReference type="Pfam" id="PF11095">
    <property type="entry name" value="Gemin7"/>
    <property type="match status" value="1"/>
</dbReference>
<dbReference type="Gene3D" id="2.30.30.100">
    <property type="match status" value="1"/>
</dbReference>
<gene>
    <name evidence="1" type="ORF">KVV02_004636</name>
</gene>